<dbReference type="EMBL" id="JACIEH010000001">
    <property type="protein sequence ID" value="MBB4096934.1"/>
    <property type="molecule type" value="Genomic_DNA"/>
</dbReference>
<organism evidence="2 3">
    <name type="scientific">Sphingomonas kyeonggiensis</name>
    <dbReference type="NCBI Taxonomy" id="1268553"/>
    <lineage>
        <taxon>Bacteria</taxon>
        <taxon>Pseudomonadati</taxon>
        <taxon>Pseudomonadota</taxon>
        <taxon>Alphaproteobacteria</taxon>
        <taxon>Sphingomonadales</taxon>
        <taxon>Sphingomonadaceae</taxon>
        <taxon>Sphingomonas</taxon>
    </lineage>
</organism>
<comment type="caution">
    <text evidence="2">The sequence shown here is derived from an EMBL/GenBank/DDBJ whole genome shotgun (WGS) entry which is preliminary data.</text>
</comment>
<protein>
    <submittedName>
        <fullName evidence="2">Uncharacterized protein</fullName>
    </submittedName>
</protein>
<evidence type="ECO:0000313" key="2">
    <source>
        <dbReference type="EMBL" id="MBB4096934.1"/>
    </source>
</evidence>
<keyword evidence="1" id="KW-0472">Membrane</keyword>
<dbReference type="Proteomes" id="UP000557392">
    <property type="component" value="Unassembled WGS sequence"/>
</dbReference>
<evidence type="ECO:0000256" key="1">
    <source>
        <dbReference type="SAM" id="Phobius"/>
    </source>
</evidence>
<feature type="transmembrane region" description="Helical" evidence="1">
    <location>
        <begin position="89"/>
        <end position="110"/>
    </location>
</feature>
<name>A0A7W6NUD9_9SPHN</name>
<keyword evidence="1" id="KW-0812">Transmembrane</keyword>
<accession>A0A7W6NUD9</accession>
<proteinExistence type="predicted"/>
<keyword evidence="3" id="KW-1185">Reference proteome</keyword>
<feature type="transmembrane region" description="Helical" evidence="1">
    <location>
        <begin position="122"/>
        <end position="143"/>
    </location>
</feature>
<gene>
    <name evidence="2" type="ORF">GGR46_000467</name>
</gene>
<sequence>MSGYDRPAPLAPLPYAWLGGTLATALFAVLVHLGLIAAMTPGNALAASLSILPSFLLYAVAASGVVIAMLVAIMGFAEASGTRRSLRAWLLAGLAVSSPLALLGLALANMGDPIEGAPQFDYRTLLAPAFFFTCGLVGGATAFRIRHRSWRQ</sequence>
<feature type="transmembrane region" description="Helical" evidence="1">
    <location>
        <begin position="12"/>
        <end position="35"/>
    </location>
</feature>
<keyword evidence="1" id="KW-1133">Transmembrane helix</keyword>
<reference evidence="2 3" key="1">
    <citation type="submission" date="2020-08" db="EMBL/GenBank/DDBJ databases">
        <title>Genomic Encyclopedia of Type Strains, Phase IV (KMG-IV): sequencing the most valuable type-strain genomes for metagenomic binning, comparative biology and taxonomic classification.</title>
        <authorList>
            <person name="Goeker M."/>
        </authorList>
    </citation>
    <scope>NUCLEOTIDE SEQUENCE [LARGE SCALE GENOMIC DNA]</scope>
    <source>
        <strain evidence="2 3">DSM 101806</strain>
    </source>
</reference>
<evidence type="ECO:0000313" key="3">
    <source>
        <dbReference type="Proteomes" id="UP000557392"/>
    </source>
</evidence>
<dbReference type="RefSeq" id="WP_183994197.1">
    <property type="nucleotide sequence ID" value="NZ_JACIEH010000001.1"/>
</dbReference>
<dbReference type="AlphaFoldDB" id="A0A7W6NUD9"/>
<feature type="transmembrane region" description="Helical" evidence="1">
    <location>
        <begin position="55"/>
        <end position="77"/>
    </location>
</feature>